<dbReference type="Gene3D" id="3.30.565.40">
    <property type="entry name" value="Fervidobacterium nodosum Rt17-B1 like"/>
    <property type="match status" value="1"/>
</dbReference>
<protein>
    <submittedName>
        <fullName evidence="2">DUF3298 domain-containing protein</fullName>
    </submittedName>
</protein>
<feature type="transmembrane region" description="Helical" evidence="1">
    <location>
        <begin position="35"/>
        <end position="56"/>
    </location>
</feature>
<keyword evidence="1" id="KW-0472">Membrane</keyword>
<keyword evidence="1" id="KW-0812">Transmembrane</keyword>
<dbReference type="Gene3D" id="3.90.640.20">
    <property type="entry name" value="Heat-shock cognate protein, ATPase"/>
    <property type="match status" value="1"/>
</dbReference>
<accession>A0ABT0VHH3</accession>
<keyword evidence="1" id="KW-1133">Transmembrane helix</keyword>
<dbReference type="InterPro" id="IPR037126">
    <property type="entry name" value="PdaC/RsiV-like_sf"/>
</dbReference>
<dbReference type="EMBL" id="JAGMVS010000062">
    <property type="protein sequence ID" value="MCM2437293.1"/>
    <property type="molecule type" value="Genomic_DNA"/>
</dbReference>
<keyword evidence="3" id="KW-1185">Reference proteome</keyword>
<proteinExistence type="predicted"/>
<sequence length="264" mass="30403">MKIEEMKARYKSQDIPEFALKERINQTIAKKTRQWFGWWEITIGVAIIVASFVIAVNTSYQFVNATSRISGLKDLVSLVLVREYKHVDKTSWADIQVPLVAQIDNQKLANKLNTQYANEGRQLDTEFKQDTKHRTVRQSFSKVYQDQKLVVLKRRITKTAADSLVEDKYTVIDLKHGLVLTLAMLFKNNHYQKLLADFVNKQTQANFKIKAHDIKDNFYINEQGKLVLVFASGLIAPAYLNVQKVVIPIGVIKQDLVSTNYIRK</sequence>
<comment type="caution">
    <text evidence="2">The sequence shown here is derived from an EMBL/GenBank/DDBJ whole genome shotgun (WGS) entry which is preliminary data.</text>
</comment>
<dbReference type="RefSeq" id="WP_205142846.1">
    <property type="nucleotide sequence ID" value="NZ_JAFBDN010000001.1"/>
</dbReference>
<reference evidence="2" key="1">
    <citation type="submission" date="2021-04" db="EMBL/GenBank/DDBJ databases">
        <title>Taxonomic assessment of Weissella genus.</title>
        <authorList>
            <person name="Fanelli F."/>
            <person name="Chieffi D."/>
            <person name="Dell'Aquila A."/>
            <person name="Gyu-Sung C."/>
            <person name="Franz C.M.A.P."/>
            <person name="Fusco V."/>
        </authorList>
    </citation>
    <scope>NUCLEOTIDE SEQUENCE</scope>
    <source>
        <strain evidence="2">LMG 25373</strain>
    </source>
</reference>
<evidence type="ECO:0000313" key="3">
    <source>
        <dbReference type="Proteomes" id="UP001057481"/>
    </source>
</evidence>
<evidence type="ECO:0000313" key="2">
    <source>
        <dbReference type="EMBL" id="MCM2437293.1"/>
    </source>
</evidence>
<dbReference type="Proteomes" id="UP001057481">
    <property type="component" value="Unassembled WGS sequence"/>
</dbReference>
<gene>
    <name evidence="2" type="ORF">KAK10_05140</name>
</gene>
<name>A0ABT0VHH3_9LACO</name>
<evidence type="ECO:0000256" key="1">
    <source>
        <dbReference type="SAM" id="Phobius"/>
    </source>
</evidence>
<organism evidence="2 3">
    <name type="scientific">Periweissella beninensis</name>
    <dbReference type="NCBI Taxonomy" id="504936"/>
    <lineage>
        <taxon>Bacteria</taxon>
        <taxon>Bacillati</taxon>
        <taxon>Bacillota</taxon>
        <taxon>Bacilli</taxon>
        <taxon>Lactobacillales</taxon>
        <taxon>Lactobacillaceae</taxon>
        <taxon>Periweissella</taxon>
    </lineage>
</organism>